<gene>
    <name evidence="3" type="ORF">A5672_13285</name>
</gene>
<proteinExistence type="predicted"/>
<sequence>MSVVAALGLLMALFYLEYRPDKQTDAETKQSVLADAKAGTIGLLSYSPETFDRDFTAAKALLTGDFLTYYAQFGERVLRPAATQKGVKTSAVVPRAAVSELHPTSAVVLEYIDQTTTTKEKPEPAVTASSVLVNLAKVNGKWLISSFDPTPV</sequence>
<evidence type="ECO:0000313" key="3">
    <source>
        <dbReference type="EMBL" id="OBG40946.1"/>
    </source>
</evidence>
<dbReference type="Proteomes" id="UP000092086">
    <property type="component" value="Unassembled WGS sequence"/>
</dbReference>
<reference evidence="3 4" key="1">
    <citation type="submission" date="2016-06" db="EMBL/GenBank/DDBJ databases">
        <authorList>
            <person name="Sutton G."/>
            <person name="Brinkac L."/>
            <person name="Sanka R."/>
            <person name="Adams M."/>
            <person name="Lau E."/>
            <person name="Sam S."/>
            <person name="Sreng N."/>
            <person name="Him V."/>
            <person name="Kerleguer A."/>
            <person name="Cheng S."/>
        </authorList>
    </citation>
    <scope>NUCLEOTIDE SEQUENCE [LARGE SCALE GENOMIC DNA]</scope>
    <source>
        <strain evidence="3 4">E2978</strain>
    </source>
</reference>
<protein>
    <recommendedName>
        <fullName evidence="5">Twin-arginine translocation pathway signal</fullName>
    </recommendedName>
</protein>
<dbReference type="EMBL" id="LZIT01000100">
    <property type="protein sequence ID" value="OBG40946.1"/>
    <property type="molecule type" value="Genomic_DNA"/>
</dbReference>
<name>A0ABD6P2S0_9MYCO</name>
<organism evidence="3 4">
    <name type="scientific">Mycobacterium alsense</name>
    <dbReference type="NCBI Taxonomy" id="324058"/>
    <lineage>
        <taxon>Bacteria</taxon>
        <taxon>Bacillati</taxon>
        <taxon>Actinomycetota</taxon>
        <taxon>Actinomycetes</taxon>
        <taxon>Mycobacteriales</taxon>
        <taxon>Mycobacteriaceae</taxon>
        <taxon>Mycobacterium</taxon>
    </lineage>
</organism>
<evidence type="ECO:0000313" key="4">
    <source>
        <dbReference type="Proteomes" id="UP000092086"/>
    </source>
</evidence>
<evidence type="ECO:0008006" key="5">
    <source>
        <dbReference type="Google" id="ProtNLM"/>
    </source>
</evidence>
<accession>A0ABD6P2S0</accession>
<dbReference type="PANTHER" id="PTHR37042:SF4">
    <property type="entry name" value="OUTER MEMBRANE PROTEIN RV1973"/>
    <property type="match status" value="1"/>
</dbReference>
<comment type="subcellular location">
    <subcellularLocation>
        <location evidence="1">Membrane</location>
    </subcellularLocation>
</comment>
<comment type="caution">
    <text evidence="3">The sequence shown here is derived from an EMBL/GenBank/DDBJ whole genome shotgun (WGS) entry which is preliminary data.</text>
</comment>
<dbReference type="PANTHER" id="PTHR37042">
    <property type="entry name" value="OUTER MEMBRANE PROTEIN RV1973"/>
    <property type="match status" value="1"/>
</dbReference>
<evidence type="ECO:0000256" key="2">
    <source>
        <dbReference type="ARBA" id="ARBA00023136"/>
    </source>
</evidence>
<dbReference type="AlphaFoldDB" id="A0ABD6P2S0"/>
<keyword evidence="2" id="KW-0472">Membrane</keyword>
<evidence type="ECO:0000256" key="1">
    <source>
        <dbReference type="ARBA" id="ARBA00004370"/>
    </source>
</evidence>
<dbReference type="GO" id="GO:0016020">
    <property type="term" value="C:membrane"/>
    <property type="evidence" value="ECO:0007669"/>
    <property type="project" value="UniProtKB-SubCell"/>
</dbReference>